<gene>
    <name evidence="5" type="ORF">E6K73_09000</name>
</gene>
<feature type="domain" description="Multidrug resistance protein MdtA-like barrel-sandwich hybrid" evidence="3">
    <location>
        <begin position="59"/>
        <end position="209"/>
    </location>
</feature>
<dbReference type="Gene3D" id="2.40.50.100">
    <property type="match status" value="1"/>
</dbReference>
<sequence length="427" mass="46664">MKKKWLWLGLGAAVVIGLFAIGIAKNAQGKVQAVQLARVRMEDITSRVRAPGKIEPMTQIKVSADIPGKIVRLAVKEGDSVRRGQLLLQIDDAQYRANYDQAAAALASAREHQSEAENDFKVIEANHQRQKALFEKSLLSQAEWDQANTTYDRARIAVATARQEVARARAALEGARDNLSKCRFVAPIDGVVSALNVEQGEIVITGTMNNPGTQILVVSDLSRMLVRADVDETDVVDMKLGQKAKITVDAIPDTSFVGTVTEIGNTAKRSTTATVEGQTNFEVKVVFDQDVPQIRPGMTADVEVETATRPHTKGVPIQAVVVRTQRELERAGRKGVKPRRFKGSDAIAAEDDTIGRKEKEITGVFVVRDAVARFVPVRTGIASETMIEIFGNLNPGESVVAGPYKALRELKPETRVKQEVAGRRVKR</sequence>
<evidence type="ECO:0000256" key="2">
    <source>
        <dbReference type="SAM" id="Coils"/>
    </source>
</evidence>
<feature type="coiled-coil region" evidence="2">
    <location>
        <begin position="151"/>
        <end position="178"/>
    </location>
</feature>
<feature type="domain" description="YknX-like beta-barrel" evidence="4">
    <location>
        <begin position="224"/>
        <end position="304"/>
    </location>
</feature>
<dbReference type="GO" id="GO:0015562">
    <property type="term" value="F:efflux transmembrane transporter activity"/>
    <property type="evidence" value="ECO:0007669"/>
    <property type="project" value="TreeGrafter"/>
</dbReference>
<dbReference type="NCBIfam" id="TIGR01730">
    <property type="entry name" value="RND_mfp"/>
    <property type="match status" value="1"/>
</dbReference>
<protein>
    <submittedName>
        <fullName evidence="5">Efflux RND transporter periplasmic adaptor subunit</fullName>
    </submittedName>
</protein>
<dbReference type="Gene3D" id="2.40.30.170">
    <property type="match status" value="1"/>
</dbReference>
<dbReference type="InterPro" id="IPR058625">
    <property type="entry name" value="MdtA-like_BSH"/>
</dbReference>
<evidence type="ECO:0000313" key="6">
    <source>
        <dbReference type="Proteomes" id="UP000320184"/>
    </source>
</evidence>
<evidence type="ECO:0000256" key="1">
    <source>
        <dbReference type="ARBA" id="ARBA00009477"/>
    </source>
</evidence>
<name>A0A538SEY3_UNCEI</name>
<proteinExistence type="inferred from homology"/>
<dbReference type="Gene3D" id="1.10.287.470">
    <property type="entry name" value="Helix hairpin bin"/>
    <property type="match status" value="1"/>
</dbReference>
<dbReference type="InterPro" id="IPR006143">
    <property type="entry name" value="RND_pump_MFP"/>
</dbReference>
<dbReference type="Pfam" id="PF25990">
    <property type="entry name" value="Beta-barrel_YknX"/>
    <property type="match status" value="1"/>
</dbReference>
<dbReference type="Pfam" id="PF25917">
    <property type="entry name" value="BSH_RND"/>
    <property type="match status" value="1"/>
</dbReference>
<comment type="caution">
    <text evidence="5">The sequence shown here is derived from an EMBL/GenBank/DDBJ whole genome shotgun (WGS) entry which is preliminary data.</text>
</comment>
<accession>A0A538SEY3</accession>
<evidence type="ECO:0000259" key="4">
    <source>
        <dbReference type="Pfam" id="PF25990"/>
    </source>
</evidence>
<dbReference type="AlphaFoldDB" id="A0A538SEY3"/>
<dbReference type="GO" id="GO:1990281">
    <property type="term" value="C:efflux pump complex"/>
    <property type="evidence" value="ECO:0007669"/>
    <property type="project" value="TreeGrafter"/>
</dbReference>
<dbReference type="InterPro" id="IPR058636">
    <property type="entry name" value="Beta-barrel_YknX"/>
</dbReference>
<dbReference type="Gene3D" id="2.40.420.20">
    <property type="match status" value="1"/>
</dbReference>
<comment type="similarity">
    <text evidence="1">Belongs to the membrane fusion protein (MFP) (TC 8.A.1) family.</text>
</comment>
<dbReference type="SUPFAM" id="SSF111369">
    <property type="entry name" value="HlyD-like secretion proteins"/>
    <property type="match status" value="1"/>
</dbReference>
<evidence type="ECO:0000259" key="3">
    <source>
        <dbReference type="Pfam" id="PF25917"/>
    </source>
</evidence>
<dbReference type="EMBL" id="VBOT01000111">
    <property type="protein sequence ID" value="TMQ49920.1"/>
    <property type="molecule type" value="Genomic_DNA"/>
</dbReference>
<dbReference type="PANTHER" id="PTHR30469">
    <property type="entry name" value="MULTIDRUG RESISTANCE PROTEIN MDTA"/>
    <property type="match status" value="1"/>
</dbReference>
<organism evidence="5 6">
    <name type="scientific">Eiseniibacteriota bacterium</name>
    <dbReference type="NCBI Taxonomy" id="2212470"/>
    <lineage>
        <taxon>Bacteria</taxon>
        <taxon>Candidatus Eiseniibacteriota</taxon>
    </lineage>
</organism>
<reference evidence="5 6" key="1">
    <citation type="journal article" date="2019" name="Nat. Microbiol.">
        <title>Mediterranean grassland soil C-N compound turnover is dependent on rainfall and depth, and is mediated by genomically divergent microorganisms.</title>
        <authorList>
            <person name="Diamond S."/>
            <person name="Andeer P.F."/>
            <person name="Li Z."/>
            <person name="Crits-Christoph A."/>
            <person name="Burstein D."/>
            <person name="Anantharaman K."/>
            <person name="Lane K.R."/>
            <person name="Thomas B.C."/>
            <person name="Pan C."/>
            <person name="Northen T.R."/>
            <person name="Banfield J.F."/>
        </authorList>
    </citation>
    <scope>NUCLEOTIDE SEQUENCE [LARGE SCALE GENOMIC DNA]</scope>
    <source>
        <strain evidence="5">WS_3</strain>
    </source>
</reference>
<evidence type="ECO:0000313" key="5">
    <source>
        <dbReference type="EMBL" id="TMQ49920.1"/>
    </source>
</evidence>
<keyword evidence="2" id="KW-0175">Coiled coil</keyword>
<dbReference type="Proteomes" id="UP000320184">
    <property type="component" value="Unassembled WGS sequence"/>
</dbReference>
<dbReference type="PANTHER" id="PTHR30469:SF33">
    <property type="entry name" value="SLR1207 PROTEIN"/>
    <property type="match status" value="1"/>
</dbReference>
<dbReference type="PRINTS" id="PR01490">
    <property type="entry name" value="RTXTOXIND"/>
</dbReference>